<evidence type="ECO:0000259" key="5">
    <source>
        <dbReference type="SMART" id="SM00670"/>
    </source>
</evidence>
<dbReference type="FunFam" id="3.40.50.300:FF:000013">
    <property type="entry name" value="PhoH family ATPase"/>
    <property type="match status" value="1"/>
</dbReference>
<name>A0A1M7Y955_9BACT</name>
<evidence type="ECO:0000313" key="7">
    <source>
        <dbReference type="Proteomes" id="UP000184603"/>
    </source>
</evidence>
<evidence type="ECO:0000313" key="6">
    <source>
        <dbReference type="EMBL" id="SHO49058.1"/>
    </source>
</evidence>
<evidence type="ECO:0000256" key="1">
    <source>
        <dbReference type="ARBA" id="ARBA00010393"/>
    </source>
</evidence>
<dbReference type="InterPro" id="IPR002716">
    <property type="entry name" value="PIN_dom"/>
</dbReference>
<dbReference type="EMBL" id="FRFE01000012">
    <property type="protein sequence ID" value="SHO49058.1"/>
    <property type="molecule type" value="Genomic_DNA"/>
</dbReference>
<dbReference type="OrthoDB" id="9766527at2"/>
<feature type="domain" description="PIN" evidence="5">
    <location>
        <begin position="8"/>
        <end position="132"/>
    </location>
</feature>
<dbReference type="Proteomes" id="UP000184603">
    <property type="component" value="Unassembled WGS sequence"/>
</dbReference>
<dbReference type="CDD" id="cd09883">
    <property type="entry name" value="PIN_VapC_PhoHL-ATPase"/>
    <property type="match status" value="1"/>
</dbReference>
<dbReference type="STRING" id="1121416.SAMN02745220_02660"/>
<protein>
    <submittedName>
        <fullName evidence="6">PhoH-like ATPase</fullName>
    </submittedName>
</protein>
<dbReference type="PANTHER" id="PTHR30473">
    <property type="entry name" value="PROTEIN PHOH"/>
    <property type="match status" value="1"/>
</dbReference>
<evidence type="ECO:0000256" key="2">
    <source>
        <dbReference type="ARBA" id="ARBA00022741"/>
    </source>
</evidence>
<dbReference type="SUPFAM" id="SSF52540">
    <property type="entry name" value="P-loop containing nucleoside triphosphate hydrolases"/>
    <property type="match status" value="1"/>
</dbReference>
<dbReference type="Gene3D" id="3.40.50.300">
    <property type="entry name" value="P-loop containing nucleotide triphosphate hydrolases"/>
    <property type="match status" value="1"/>
</dbReference>
<accession>A0A1M7Y955</accession>
<comment type="similarity">
    <text evidence="1">Belongs to the PhoH family.</text>
</comment>
<dbReference type="PANTHER" id="PTHR30473:SF2">
    <property type="entry name" value="PIN DOMAIN-CONTAINING PROTEIN"/>
    <property type="match status" value="1"/>
</dbReference>
<dbReference type="InterPro" id="IPR029060">
    <property type="entry name" value="PIN-like_dom_sf"/>
</dbReference>
<evidence type="ECO:0000256" key="4">
    <source>
        <dbReference type="ARBA" id="ARBA00046345"/>
    </source>
</evidence>
<dbReference type="RefSeq" id="WP_073613945.1">
    <property type="nucleotide sequence ID" value="NZ_FRFE01000012.1"/>
</dbReference>
<dbReference type="GO" id="GO:0005829">
    <property type="term" value="C:cytosol"/>
    <property type="evidence" value="ECO:0007669"/>
    <property type="project" value="TreeGrafter"/>
</dbReference>
<dbReference type="InterPro" id="IPR051451">
    <property type="entry name" value="PhoH2-like"/>
</dbReference>
<sequence>MTRSKPPKYFVLDTNVLLHNPESVTSFEDNTVVLPMTVIEEMDNFKRHNDELGRSARQVIRKLDRLRAQGNLRDGVQMENGGILKITVETQDMPGLFMDMSVPDNRILAVAYALQSEGHRVIFVSKDINSRLKADALGLDVMDFEKQKCDFDALYTGWHQISVDGELVDRYYQEETLTIPNGDFLINEFILLQDESNPKHSALARATGPETLSHLVKERENAWHIRARSKEQRMAFELLLDPAISLITLIGRAGTGKTLLALAAGLESVLNGETFEKMLVSRPVIPMGKDIGYLPGTKDEKLSLWMQPIFDNLIYLMRLNHRLEEGTVQSKVDKLFKDQHVELEALTYIRGRSIPDQFVIIDEAQNLTPHEVKTIISRAGENTKMVLTGDPNQIDNPYLDSSSNGLSYAVEKLKGQPLYGHVTLSKSERSPLSAIAADFL</sequence>
<dbReference type="SUPFAM" id="SSF88723">
    <property type="entry name" value="PIN domain-like"/>
    <property type="match status" value="1"/>
</dbReference>
<dbReference type="GO" id="GO:0005524">
    <property type="term" value="F:ATP binding"/>
    <property type="evidence" value="ECO:0007669"/>
    <property type="project" value="UniProtKB-KW"/>
</dbReference>
<reference evidence="6 7" key="1">
    <citation type="submission" date="2016-12" db="EMBL/GenBank/DDBJ databases">
        <authorList>
            <person name="Song W.-J."/>
            <person name="Kurnit D.M."/>
        </authorList>
    </citation>
    <scope>NUCLEOTIDE SEQUENCE [LARGE SCALE GENOMIC DNA]</scope>
    <source>
        <strain evidence="6 7">DSM 18488</strain>
    </source>
</reference>
<dbReference type="Gene3D" id="3.40.50.1010">
    <property type="entry name" value="5'-nuclease"/>
    <property type="match status" value="1"/>
</dbReference>
<comment type="similarity">
    <text evidence="4">In the N-terminal section; belongs to the PINc/VapC protein family.</text>
</comment>
<dbReference type="Pfam" id="PF02562">
    <property type="entry name" value="PhoH"/>
    <property type="match status" value="1"/>
</dbReference>
<evidence type="ECO:0000256" key="3">
    <source>
        <dbReference type="ARBA" id="ARBA00022840"/>
    </source>
</evidence>
<dbReference type="InterPro" id="IPR027417">
    <property type="entry name" value="P-loop_NTPase"/>
</dbReference>
<dbReference type="SMART" id="SM00670">
    <property type="entry name" value="PINc"/>
    <property type="match status" value="1"/>
</dbReference>
<keyword evidence="7" id="KW-1185">Reference proteome</keyword>
<keyword evidence="2" id="KW-0547">Nucleotide-binding</keyword>
<gene>
    <name evidence="6" type="ORF">SAMN02745220_02660</name>
</gene>
<dbReference type="AlphaFoldDB" id="A0A1M7Y955"/>
<dbReference type="Pfam" id="PF13638">
    <property type="entry name" value="PIN_4"/>
    <property type="match status" value="1"/>
</dbReference>
<dbReference type="InterPro" id="IPR003714">
    <property type="entry name" value="PhoH"/>
</dbReference>
<organism evidence="6 7">
    <name type="scientific">Desulfopila aestuarii DSM 18488</name>
    <dbReference type="NCBI Taxonomy" id="1121416"/>
    <lineage>
        <taxon>Bacteria</taxon>
        <taxon>Pseudomonadati</taxon>
        <taxon>Thermodesulfobacteriota</taxon>
        <taxon>Desulfobulbia</taxon>
        <taxon>Desulfobulbales</taxon>
        <taxon>Desulfocapsaceae</taxon>
        <taxon>Desulfopila</taxon>
    </lineage>
</organism>
<proteinExistence type="inferred from homology"/>
<keyword evidence="3" id="KW-0067">ATP-binding</keyword>